<dbReference type="Proteomes" id="UP001172737">
    <property type="component" value="Unassembled WGS sequence"/>
</dbReference>
<feature type="transmembrane region" description="Helical" evidence="1">
    <location>
        <begin position="12"/>
        <end position="37"/>
    </location>
</feature>
<dbReference type="EMBL" id="JAUHPX010000001">
    <property type="protein sequence ID" value="MDN4486710.1"/>
    <property type="molecule type" value="Genomic_DNA"/>
</dbReference>
<dbReference type="InterPro" id="IPR012902">
    <property type="entry name" value="N_methyl_site"/>
</dbReference>
<sequence>MDRHQSDEGFGLVEVMVAMIVLAIIMVSMLSVILAGLRATANAATYATANELVQQRLEEARGIAASTDTDKCTSLASSITTSGPAVNDGRGVPIVVTGSYTGTCDSAVDSIVVVTMRATTTNGSFNSPMAETTTNIYVKGAS</sequence>
<reference evidence="2" key="1">
    <citation type="submission" date="2023-06" db="EMBL/GenBank/DDBJ databases">
        <title>Sysu t00039.</title>
        <authorList>
            <person name="Gao L."/>
            <person name="Fang B.-Z."/>
            <person name="Li W.-J."/>
        </authorList>
    </citation>
    <scope>NUCLEOTIDE SEQUENCE</scope>
    <source>
        <strain evidence="2">SYSU T00039</strain>
    </source>
</reference>
<evidence type="ECO:0000313" key="2">
    <source>
        <dbReference type="EMBL" id="MDN4486710.1"/>
    </source>
</evidence>
<keyword evidence="3" id="KW-1185">Reference proteome</keyword>
<gene>
    <name evidence="2" type="ORF">QQX10_00850</name>
</gene>
<name>A0AAW7M728_9MICO</name>
<keyword evidence="1" id="KW-0812">Transmembrane</keyword>
<dbReference type="NCBIfam" id="TIGR02532">
    <property type="entry name" value="IV_pilin_GFxxxE"/>
    <property type="match status" value="1"/>
</dbReference>
<keyword evidence="1" id="KW-0472">Membrane</keyword>
<protein>
    <submittedName>
        <fullName evidence="2">Type II secretion system protein</fullName>
    </submittedName>
</protein>
<accession>A0AAW7M728</accession>
<keyword evidence="1" id="KW-1133">Transmembrane helix</keyword>
<proteinExistence type="predicted"/>
<organism evidence="2 3">
    <name type="scientific">Demequina lignilytica</name>
    <dbReference type="NCBI Taxonomy" id="3051663"/>
    <lineage>
        <taxon>Bacteria</taxon>
        <taxon>Bacillati</taxon>
        <taxon>Actinomycetota</taxon>
        <taxon>Actinomycetes</taxon>
        <taxon>Micrococcales</taxon>
        <taxon>Demequinaceae</taxon>
        <taxon>Demequina</taxon>
    </lineage>
</organism>
<dbReference type="AlphaFoldDB" id="A0AAW7M728"/>
<dbReference type="RefSeq" id="WP_301144294.1">
    <property type="nucleotide sequence ID" value="NZ_JAUHPX010000001.1"/>
</dbReference>
<evidence type="ECO:0000313" key="3">
    <source>
        <dbReference type="Proteomes" id="UP001172737"/>
    </source>
</evidence>
<evidence type="ECO:0000256" key="1">
    <source>
        <dbReference type="SAM" id="Phobius"/>
    </source>
</evidence>
<comment type="caution">
    <text evidence="2">The sequence shown here is derived from an EMBL/GenBank/DDBJ whole genome shotgun (WGS) entry which is preliminary data.</text>
</comment>